<dbReference type="HOGENOM" id="CLU_3050569_0_0_1"/>
<dbReference type="Proteomes" id="UP000053424">
    <property type="component" value="Unassembled WGS sequence"/>
</dbReference>
<dbReference type="EMBL" id="KN831774">
    <property type="protein sequence ID" value="KIM44243.1"/>
    <property type="molecule type" value="Genomic_DNA"/>
</dbReference>
<organism evidence="2 3">
    <name type="scientific">Hebeloma cylindrosporum</name>
    <dbReference type="NCBI Taxonomy" id="76867"/>
    <lineage>
        <taxon>Eukaryota</taxon>
        <taxon>Fungi</taxon>
        <taxon>Dikarya</taxon>
        <taxon>Basidiomycota</taxon>
        <taxon>Agaricomycotina</taxon>
        <taxon>Agaricomycetes</taxon>
        <taxon>Agaricomycetidae</taxon>
        <taxon>Agaricales</taxon>
        <taxon>Agaricineae</taxon>
        <taxon>Hymenogastraceae</taxon>
        <taxon>Hebeloma</taxon>
    </lineage>
</organism>
<evidence type="ECO:0000256" key="1">
    <source>
        <dbReference type="SAM" id="MobiDB-lite"/>
    </source>
</evidence>
<protein>
    <submittedName>
        <fullName evidence="2">Uncharacterized protein</fullName>
    </submittedName>
</protein>
<feature type="compositionally biased region" description="Polar residues" evidence="1">
    <location>
        <begin position="1"/>
        <end position="15"/>
    </location>
</feature>
<feature type="compositionally biased region" description="Polar residues" evidence="1">
    <location>
        <begin position="22"/>
        <end position="36"/>
    </location>
</feature>
<proteinExistence type="predicted"/>
<keyword evidence="3" id="KW-1185">Reference proteome</keyword>
<dbReference type="AlphaFoldDB" id="A0A0C2Y332"/>
<name>A0A0C2Y332_HEBCY</name>
<feature type="compositionally biased region" description="Basic and acidic residues" evidence="1">
    <location>
        <begin position="38"/>
        <end position="54"/>
    </location>
</feature>
<evidence type="ECO:0000313" key="2">
    <source>
        <dbReference type="EMBL" id="KIM44243.1"/>
    </source>
</evidence>
<evidence type="ECO:0000313" key="3">
    <source>
        <dbReference type="Proteomes" id="UP000053424"/>
    </source>
</evidence>
<feature type="region of interest" description="Disordered" evidence="1">
    <location>
        <begin position="1"/>
        <end position="54"/>
    </location>
</feature>
<gene>
    <name evidence="2" type="ORF">M413DRAFT_443264</name>
</gene>
<accession>A0A0C2Y332</accession>
<sequence>MKGTSQPLSVVTTLHNMRDKTTLNPSQTYTPPTARTRTNRDAHPKNTIRKDRPL</sequence>
<reference evidence="2 3" key="1">
    <citation type="submission" date="2014-04" db="EMBL/GenBank/DDBJ databases">
        <authorList>
            <consortium name="DOE Joint Genome Institute"/>
            <person name="Kuo A."/>
            <person name="Gay G."/>
            <person name="Dore J."/>
            <person name="Kohler A."/>
            <person name="Nagy L.G."/>
            <person name="Floudas D."/>
            <person name="Copeland A."/>
            <person name="Barry K.W."/>
            <person name="Cichocki N."/>
            <person name="Veneault-Fourrey C."/>
            <person name="LaButti K."/>
            <person name="Lindquist E.A."/>
            <person name="Lipzen A."/>
            <person name="Lundell T."/>
            <person name="Morin E."/>
            <person name="Murat C."/>
            <person name="Sun H."/>
            <person name="Tunlid A."/>
            <person name="Henrissat B."/>
            <person name="Grigoriev I.V."/>
            <person name="Hibbett D.S."/>
            <person name="Martin F."/>
            <person name="Nordberg H.P."/>
            <person name="Cantor M.N."/>
            <person name="Hua S.X."/>
        </authorList>
    </citation>
    <scope>NUCLEOTIDE SEQUENCE [LARGE SCALE GENOMIC DNA]</scope>
    <source>
        <strain evidence="3">h7</strain>
    </source>
</reference>
<reference evidence="3" key="2">
    <citation type="submission" date="2015-01" db="EMBL/GenBank/DDBJ databases">
        <title>Evolutionary Origins and Diversification of the Mycorrhizal Mutualists.</title>
        <authorList>
            <consortium name="DOE Joint Genome Institute"/>
            <consortium name="Mycorrhizal Genomics Consortium"/>
            <person name="Kohler A."/>
            <person name="Kuo A."/>
            <person name="Nagy L.G."/>
            <person name="Floudas D."/>
            <person name="Copeland A."/>
            <person name="Barry K.W."/>
            <person name="Cichocki N."/>
            <person name="Veneault-Fourrey C."/>
            <person name="LaButti K."/>
            <person name="Lindquist E.A."/>
            <person name="Lipzen A."/>
            <person name="Lundell T."/>
            <person name="Morin E."/>
            <person name="Murat C."/>
            <person name="Riley R."/>
            <person name="Ohm R."/>
            <person name="Sun H."/>
            <person name="Tunlid A."/>
            <person name="Henrissat B."/>
            <person name="Grigoriev I.V."/>
            <person name="Hibbett D.S."/>
            <person name="Martin F."/>
        </authorList>
    </citation>
    <scope>NUCLEOTIDE SEQUENCE [LARGE SCALE GENOMIC DNA]</scope>
    <source>
        <strain evidence="3">h7</strain>
    </source>
</reference>